<evidence type="ECO:0000313" key="4">
    <source>
        <dbReference type="Proteomes" id="UP000322084"/>
    </source>
</evidence>
<protein>
    <submittedName>
        <fullName evidence="2">Uncharacterized protein</fullName>
    </submittedName>
</protein>
<feature type="region of interest" description="Disordered" evidence="1">
    <location>
        <begin position="40"/>
        <end position="61"/>
    </location>
</feature>
<evidence type="ECO:0000256" key="1">
    <source>
        <dbReference type="SAM" id="MobiDB-lite"/>
    </source>
</evidence>
<organism evidence="2 4">
    <name type="scientific">Iodidimonas gelatinilytica</name>
    <dbReference type="NCBI Taxonomy" id="1236966"/>
    <lineage>
        <taxon>Bacteria</taxon>
        <taxon>Pseudomonadati</taxon>
        <taxon>Pseudomonadota</taxon>
        <taxon>Alphaproteobacteria</taxon>
        <taxon>Iodidimonadales</taxon>
        <taxon>Iodidimonadaceae</taxon>
        <taxon>Iodidimonas</taxon>
    </lineage>
</organism>
<evidence type="ECO:0000313" key="2">
    <source>
        <dbReference type="EMBL" id="GEQ99089.1"/>
    </source>
</evidence>
<accession>A0A5A7MW10</accession>
<gene>
    <name evidence="2" type="ORF">JCM17844_27260</name>
    <name evidence="3" type="ORF">JCM17845_13500</name>
</gene>
<comment type="caution">
    <text evidence="2">The sequence shown here is derived from an EMBL/GenBank/DDBJ whole genome shotgun (WGS) entry which is preliminary data.</text>
</comment>
<dbReference type="Proteomes" id="UP000322084">
    <property type="component" value="Unassembled WGS sequence"/>
</dbReference>
<dbReference type="EMBL" id="BKCL01000012">
    <property type="protein sequence ID" value="GEQ99089.1"/>
    <property type="molecule type" value="Genomic_DNA"/>
</dbReference>
<reference evidence="4 5" key="1">
    <citation type="submission" date="2019-09" db="EMBL/GenBank/DDBJ databases">
        <title>NBRP : Genome information of microbial organism related human and environment.</title>
        <authorList>
            <person name="Hattori M."/>
            <person name="Oshima K."/>
            <person name="Inaba H."/>
            <person name="Suda W."/>
            <person name="Sakamoto M."/>
            <person name="Iino T."/>
            <person name="Kitahara M."/>
            <person name="Oshida Y."/>
            <person name="Iida T."/>
            <person name="Kudo T."/>
            <person name="Itoh T."/>
            <person name="Ohkuma M."/>
        </authorList>
    </citation>
    <scope>NUCLEOTIDE SEQUENCE [LARGE SCALE GENOMIC DNA]</scope>
    <source>
        <strain evidence="2 4">Hi-2</strain>
        <strain evidence="3 5">Mie-1</strain>
    </source>
</reference>
<evidence type="ECO:0000313" key="5">
    <source>
        <dbReference type="Proteomes" id="UP000325187"/>
    </source>
</evidence>
<proteinExistence type="predicted"/>
<name>A0A5A7MW10_9PROT</name>
<dbReference type="AlphaFoldDB" id="A0A5A7MW10"/>
<dbReference type="EMBL" id="BKCM01000006">
    <property type="protein sequence ID" value="GER00727.1"/>
    <property type="molecule type" value="Genomic_DNA"/>
</dbReference>
<keyword evidence="5" id="KW-1185">Reference proteome</keyword>
<evidence type="ECO:0000313" key="3">
    <source>
        <dbReference type="EMBL" id="GER00727.1"/>
    </source>
</evidence>
<accession>A0A5A7MXX1</accession>
<sequence length="61" mass="6268">MALLQPLIKEELDSRIKSGNDEGVCGDDGAPIALSMVHASIDPNTDDHDGFGSSGAGSVKK</sequence>
<dbReference type="Proteomes" id="UP000325187">
    <property type="component" value="Unassembled WGS sequence"/>
</dbReference>